<dbReference type="Proteomes" id="UP000887565">
    <property type="component" value="Unplaced"/>
</dbReference>
<evidence type="ECO:0000313" key="1">
    <source>
        <dbReference type="Proteomes" id="UP000887565"/>
    </source>
</evidence>
<keyword evidence="1" id="KW-1185">Reference proteome</keyword>
<dbReference type="AlphaFoldDB" id="A0A915HSE4"/>
<sequence length="95" mass="10750">SFWYLADFDEQVASRIRSYLQGGGVFSNAPITNKRKNRTRHSSLTPTIAAAVLNWHAFCTNLVRKKPEARLLDWGVTPVFVNKLYCAPGHQSAWT</sequence>
<reference evidence="2" key="1">
    <citation type="submission" date="2022-11" db="UniProtKB">
        <authorList>
            <consortium name="WormBaseParasite"/>
        </authorList>
    </citation>
    <scope>IDENTIFICATION</scope>
</reference>
<name>A0A915HSE4_ROMCU</name>
<proteinExistence type="predicted"/>
<organism evidence="1 2">
    <name type="scientific">Romanomermis culicivorax</name>
    <name type="common">Nematode worm</name>
    <dbReference type="NCBI Taxonomy" id="13658"/>
    <lineage>
        <taxon>Eukaryota</taxon>
        <taxon>Metazoa</taxon>
        <taxon>Ecdysozoa</taxon>
        <taxon>Nematoda</taxon>
        <taxon>Enoplea</taxon>
        <taxon>Dorylaimia</taxon>
        <taxon>Mermithida</taxon>
        <taxon>Mermithoidea</taxon>
        <taxon>Mermithidae</taxon>
        <taxon>Romanomermis</taxon>
    </lineage>
</organism>
<accession>A0A915HSE4</accession>
<dbReference type="WBParaSite" id="nRc.2.0.1.t04335-RA">
    <property type="protein sequence ID" value="nRc.2.0.1.t04335-RA"/>
    <property type="gene ID" value="nRc.2.0.1.g04335"/>
</dbReference>
<protein>
    <submittedName>
        <fullName evidence="2">Uncharacterized protein</fullName>
    </submittedName>
</protein>
<evidence type="ECO:0000313" key="2">
    <source>
        <dbReference type="WBParaSite" id="nRc.2.0.1.t04335-RA"/>
    </source>
</evidence>